<evidence type="ECO:0000259" key="2">
    <source>
        <dbReference type="Pfam" id="PF05257"/>
    </source>
</evidence>
<protein>
    <submittedName>
        <fullName evidence="3">CHAP domain protein</fullName>
    </submittedName>
</protein>
<feature type="domain" description="Peptidase C51" evidence="2">
    <location>
        <begin position="37"/>
        <end position="111"/>
    </location>
</feature>
<dbReference type="Pfam" id="PF05257">
    <property type="entry name" value="CHAP"/>
    <property type="match status" value="1"/>
</dbReference>
<dbReference type="Gene3D" id="3.90.1720.10">
    <property type="entry name" value="endopeptidase domain like (from Nostoc punctiforme)"/>
    <property type="match status" value="1"/>
</dbReference>
<proteinExistence type="predicted"/>
<accession>A0A8S5Q4T0</accession>
<dbReference type="SUPFAM" id="SSF54001">
    <property type="entry name" value="Cysteine proteinases"/>
    <property type="match status" value="1"/>
</dbReference>
<organism evidence="3">
    <name type="scientific">Podoviridae sp. ctza028</name>
    <dbReference type="NCBI Taxonomy" id="2825289"/>
    <lineage>
        <taxon>Viruses</taxon>
        <taxon>Duplodnaviria</taxon>
        <taxon>Heunggongvirae</taxon>
        <taxon>Uroviricota</taxon>
        <taxon>Caudoviricetes</taxon>
    </lineage>
</organism>
<dbReference type="InterPro" id="IPR038765">
    <property type="entry name" value="Papain-like_cys_pep_sf"/>
</dbReference>
<sequence length="254" mass="28391">MSVLRITEPDYANRYYKHVSSGGVNECIRVNGNSVLPNCVGYAWGAWYEMTGVRPKLSRRNAKEWYGYTADGYRRSSVPELGAVACWNGRYGHVAIVVGIFKDYIVVAQSNYGGNRWEKVRCYKYGKGYKSHGGNTAFQGFICLPDKYRVTVADKTANTSGGNVKTWNLSGIYGKKPKVFTTKCALNMRDYPSTTGKVKEVAPKGRKLFYYGYGAKVGNICWYYVQDAVTKKEGYVYGGKYNSGVAPYLSNARP</sequence>
<dbReference type="EMBL" id="BK015569">
    <property type="protein sequence ID" value="DAE13763.1"/>
    <property type="molecule type" value="Genomic_DNA"/>
</dbReference>
<dbReference type="Gene3D" id="2.30.30.40">
    <property type="entry name" value="SH3 Domains"/>
    <property type="match status" value="1"/>
</dbReference>
<evidence type="ECO:0000313" key="3">
    <source>
        <dbReference type="EMBL" id="DAE13763.1"/>
    </source>
</evidence>
<keyword evidence="1" id="KW-0929">Antimicrobial</keyword>
<dbReference type="GO" id="GO:0001897">
    <property type="term" value="P:symbiont-mediated cytolysis of host cell"/>
    <property type="evidence" value="ECO:0007669"/>
    <property type="project" value="UniProtKB-ARBA"/>
</dbReference>
<dbReference type="InterPro" id="IPR007921">
    <property type="entry name" value="CHAP_dom"/>
</dbReference>
<evidence type="ECO:0000256" key="1">
    <source>
        <dbReference type="ARBA" id="ARBA00022529"/>
    </source>
</evidence>
<reference evidence="3" key="1">
    <citation type="journal article" date="2021" name="Proc. Natl. Acad. Sci. U.S.A.">
        <title>A Catalog of Tens of Thousands of Viruses from Human Metagenomes Reveals Hidden Associations with Chronic Diseases.</title>
        <authorList>
            <person name="Tisza M.J."/>
            <person name="Buck C.B."/>
        </authorList>
    </citation>
    <scope>NUCLEOTIDE SEQUENCE</scope>
    <source>
        <strain evidence="3">Ctza028</strain>
    </source>
</reference>
<name>A0A8S5Q4T0_9CAUD</name>